<dbReference type="InterPro" id="IPR029058">
    <property type="entry name" value="AB_hydrolase_fold"/>
</dbReference>
<dbReference type="GO" id="GO:0046464">
    <property type="term" value="P:acylglycerol catabolic process"/>
    <property type="evidence" value="ECO:0007669"/>
    <property type="project" value="TreeGrafter"/>
</dbReference>
<dbReference type="PRINTS" id="PR00111">
    <property type="entry name" value="ABHYDROLASE"/>
</dbReference>
<dbReference type="InterPro" id="IPR050266">
    <property type="entry name" value="AB_hydrolase_sf"/>
</dbReference>
<sequence length="317" mass="32091">MRTLRTESAISSACGNRRCRVTAFADGPYAPRRAIVAGLAALTAGPADGPAVLLLPGFTGSKEDFAPVLPLLAAAGLRGVAVDQRGQYESTGDPDGPDSQFELAGLAADVARAAAELGGPVHLVGHSFGGLVARAALLAHPEALASLVLLGSGPAAIVGPRGLALRAMFPLYDAGGLEAVWAAARAVDTVVRSPAEAEFLRRRFFASSERGMLVMGRALLAEPDRVATVAVAAAARAIPLLVAHGVGDDAWPPALQADMAARLGARYEVIPDALHSPAAQNPPATAGLLVAFVRDSAAVGSLAFEALAPPADAAEVA</sequence>
<name>A0A937RVV0_9ACTN</name>
<dbReference type="SUPFAM" id="SSF53474">
    <property type="entry name" value="alpha/beta-Hydrolases"/>
    <property type="match status" value="1"/>
</dbReference>
<dbReference type="Proteomes" id="UP000604475">
    <property type="component" value="Unassembled WGS sequence"/>
</dbReference>
<gene>
    <name evidence="2" type="ORF">I7412_37735</name>
</gene>
<dbReference type="GO" id="GO:0016020">
    <property type="term" value="C:membrane"/>
    <property type="evidence" value="ECO:0007669"/>
    <property type="project" value="TreeGrafter"/>
</dbReference>
<reference evidence="2" key="1">
    <citation type="submission" date="2020-12" db="EMBL/GenBank/DDBJ databases">
        <title>Genomic characterization of non-nitrogen-fixing Frankia strains.</title>
        <authorList>
            <person name="Carlos-Shanley C."/>
            <person name="Guerra T."/>
            <person name="Hahn D."/>
        </authorList>
    </citation>
    <scope>NUCLEOTIDE SEQUENCE</scope>
    <source>
        <strain evidence="2">CN6</strain>
    </source>
</reference>
<accession>A0A937RVV0</accession>
<dbReference type="AlphaFoldDB" id="A0A937RVV0"/>
<feature type="domain" description="AB hydrolase-1" evidence="1">
    <location>
        <begin position="50"/>
        <end position="278"/>
    </location>
</feature>
<evidence type="ECO:0000259" key="1">
    <source>
        <dbReference type="Pfam" id="PF00561"/>
    </source>
</evidence>
<proteinExistence type="predicted"/>
<organism evidence="2 3">
    <name type="scientific">Frankia nepalensis</name>
    <dbReference type="NCBI Taxonomy" id="1836974"/>
    <lineage>
        <taxon>Bacteria</taxon>
        <taxon>Bacillati</taxon>
        <taxon>Actinomycetota</taxon>
        <taxon>Actinomycetes</taxon>
        <taxon>Frankiales</taxon>
        <taxon>Frankiaceae</taxon>
        <taxon>Frankia</taxon>
    </lineage>
</organism>
<comment type="caution">
    <text evidence="2">The sequence shown here is derived from an EMBL/GenBank/DDBJ whole genome shotgun (WGS) entry which is preliminary data.</text>
</comment>
<dbReference type="PANTHER" id="PTHR43798">
    <property type="entry name" value="MONOACYLGLYCEROL LIPASE"/>
    <property type="match status" value="1"/>
</dbReference>
<evidence type="ECO:0000313" key="3">
    <source>
        <dbReference type="Proteomes" id="UP000604475"/>
    </source>
</evidence>
<keyword evidence="3" id="KW-1185">Reference proteome</keyword>
<dbReference type="PANTHER" id="PTHR43798:SF5">
    <property type="entry name" value="MONOACYLGLYCEROL LIPASE ABHD6"/>
    <property type="match status" value="1"/>
</dbReference>
<dbReference type="GO" id="GO:0047372">
    <property type="term" value="F:monoacylglycerol lipase activity"/>
    <property type="evidence" value="ECO:0007669"/>
    <property type="project" value="TreeGrafter"/>
</dbReference>
<dbReference type="Gene3D" id="3.40.50.1820">
    <property type="entry name" value="alpha/beta hydrolase"/>
    <property type="match status" value="1"/>
</dbReference>
<dbReference type="Pfam" id="PF00561">
    <property type="entry name" value="Abhydrolase_1"/>
    <property type="match status" value="1"/>
</dbReference>
<evidence type="ECO:0000313" key="2">
    <source>
        <dbReference type="EMBL" id="MBL7632801.1"/>
    </source>
</evidence>
<dbReference type="EMBL" id="JAEACQ010000350">
    <property type="protein sequence ID" value="MBL7632801.1"/>
    <property type="molecule type" value="Genomic_DNA"/>
</dbReference>
<keyword evidence="2" id="KW-0378">Hydrolase</keyword>
<dbReference type="InterPro" id="IPR000073">
    <property type="entry name" value="AB_hydrolase_1"/>
</dbReference>
<protein>
    <submittedName>
        <fullName evidence="2">Alpha/beta fold hydrolase</fullName>
    </submittedName>
</protein>